<comment type="caution">
    <text evidence="12">The sequence shown here is derived from an EMBL/GenBank/DDBJ whole genome shotgun (WGS) entry which is preliminary data.</text>
</comment>
<sequence>MSKFVPNKVYLRGILLHYFIQKKSAAEAHRILVQTYGDNALSDTTCKDWFRRFKNNDFQLEDKERSGAPKKFEDKELEQLLDEDPSQTLPELGKILQVDESTVSKRLKGLGMIQKQGHWVPYELKPRDVERRFGTCELLLQRQKRKDFLHRIVTGDEKWIHYDNPKPREISFAEKLEPSACVTCMCVTWRALQEKTWTVANAMYIYGINNSGAQNETTMPEEYRHLPLVGKCCSIDEVLIKDAHGNTICASSNDSSTYFSPLFSDFNRTGALVPGDEYKSFTALVGNPCNRRYMLQPEESDDEYYLLVNGSIFAPRLDHVPIMLMPGKNYCMETVPELGLRAFVCFQDVPPPTTDARVIIYACGLLISVPFLILTIVAYTITPRLRDVHGKALCHYCGCLALAFTTLAITQLASGQLSPQACVSIAFVIQFSFVACFFWLNVMCIETWALVHHHVNQCSYRRIQPKTLFFYYSIWAWGFPAGLILISMLMDLSPTIPMTYVKPAFGSESCWFKSDAEALPYFYVPVGILLLGNMILFIITAIKISRYQQVLALRRLARNHHSDREDQRLFRRLKRVFIVCLILFFLMGLNWMMELISWGVGGDPFDWTAFDLVNALQGVLVFGLFVLRRPIRDFVWHRIQKIRGINTTELNVGSMDLALLPVINGDIPERSYNS</sequence>
<dbReference type="GO" id="GO:0007166">
    <property type="term" value="P:cell surface receptor signaling pathway"/>
    <property type="evidence" value="ECO:0007669"/>
    <property type="project" value="InterPro"/>
</dbReference>
<feature type="transmembrane region" description="Helical" evidence="10">
    <location>
        <begin position="607"/>
        <end position="627"/>
    </location>
</feature>
<keyword evidence="4" id="KW-0732">Signal</keyword>
<evidence type="ECO:0000259" key="11">
    <source>
        <dbReference type="PROSITE" id="PS50261"/>
    </source>
</evidence>
<dbReference type="Gene3D" id="1.20.1070.10">
    <property type="entry name" value="Rhodopsin 7-helix transmembrane proteins"/>
    <property type="match status" value="1"/>
</dbReference>
<dbReference type="Pfam" id="PF17906">
    <property type="entry name" value="HTH_48"/>
    <property type="match status" value="1"/>
</dbReference>
<dbReference type="InterPro" id="IPR023311">
    <property type="entry name" value="Methusela_ecto_dom_2"/>
</dbReference>
<dbReference type="InterPro" id="IPR052808">
    <property type="entry name" value="GPCR_Mth-like"/>
</dbReference>
<evidence type="ECO:0000256" key="7">
    <source>
        <dbReference type="ARBA" id="ARBA00023136"/>
    </source>
</evidence>
<dbReference type="InterPro" id="IPR036272">
    <property type="entry name" value="Methuselah_N_sf"/>
</dbReference>
<feature type="transmembrane region" description="Helical" evidence="10">
    <location>
        <begin position="521"/>
        <end position="545"/>
    </location>
</feature>
<comment type="similarity">
    <text evidence="2">Belongs to the G-protein coupled receptor 2 family. Mth subfamily.</text>
</comment>
<keyword evidence="3 10" id="KW-0812">Transmembrane</keyword>
<dbReference type="CDD" id="cd15039">
    <property type="entry name" value="7tmB3_Methuselah-like"/>
    <property type="match status" value="1"/>
</dbReference>
<dbReference type="SUPFAM" id="SSF63877">
    <property type="entry name" value="Methuselah ectodomain"/>
    <property type="match status" value="1"/>
</dbReference>
<gene>
    <name evidence="12" type="ORF">G6Z78_0000443</name>
</gene>
<organism evidence="12 13">
    <name type="scientific">Pseudoatta argentina</name>
    <dbReference type="NCBI Taxonomy" id="621737"/>
    <lineage>
        <taxon>Eukaryota</taxon>
        <taxon>Metazoa</taxon>
        <taxon>Ecdysozoa</taxon>
        <taxon>Arthropoda</taxon>
        <taxon>Hexapoda</taxon>
        <taxon>Insecta</taxon>
        <taxon>Pterygota</taxon>
        <taxon>Neoptera</taxon>
        <taxon>Endopterygota</taxon>
        <taxon>Hymenoptera</taxon>
        <taxon>Apocrita</taxon>
        <taxon>Aculeata</taxon>
        <taxon>Formicoidea</taxon>
        <taxon>Formicidae</taxon>
        <taxon>Myrmicinae</taxon>
        <taxon>Pseudoatta</taxon>
    </lineage>
</organism>
<comment type="subcellular location">
    <subcellularLocation>
        <location evidence="1">Endomembrane system</location>
        <topology evidence="1">Multi-pass membrane protein</topology>
    </subcellularLocation>
</comment>
<dbReference type="Gene3D" id="3.30.420.10">
    <property type="entry name" value="Ribonuclease H-like superfamily/Ribonuclease H"/>
    <property type="match status" value="1"/>
</dbReference>
<dbReference type="AlphaFoldDB" id="A0A836FE72"/>
<keyword evidence="13" id="KW-1185">Reference proteome</keyword>
<feature type="non-terminal residue" evidence="12">
    <location>
        <position position="1"/>
    </location>
</feature>
<feature type="transmembrane region" description="Helical" evidence="10">
    <location>
        <begin position="576"/>
        <end position="601"/>
    </location>
</feature>
<dbReference type="InterPro" id="IPR041426">
    <property type="entry name" value="Mos1_HTH"/>
</dbReference>
<evidence type="ECO:0000313" key="13">
    <source>
        <dbReference type="Proteomes" id="UP000668214"/>
    </source>
</evidence>
<feature type="transmembrane region" description="Helical" evidence="10">
    <location>
        <begin position="425"/>
        <end position="448"/>
    </location>
</feature>
<dbReference type="Gene3D" id="2.170.180.11">
    <property type="entry name" value="Methuselah ectodomain, domain 2"/>
    <property type="match status" value="1"/>
</dbReference>
<dbReference type="PROSITE" id="PS50261">
    <property type="entry name" value="G_PROTEIN_RECEP_F2_4"/>
    <property type="match status" value="1"/>
</dbReference>
<dbReference type="InterPro" id="IPR036397">
    <property type="entry name" value="RNaseH_sf"/>
</dbReference>
<proteinExistence type="inferred from homology"/>
<evidence type="ECO:0000256" key="6">
    <source>
        <dbReference type="ARBA" id="ARBA00023040"/>
    </source>
</evidence>
<dbReference type="GO" id="GO:0016020">
    <property type="term" value="C:membrane"/>
    <property type="evidence" value="ECO:0007669"/>
    <property type="project" value="InterPro"/>
</dbReference>
<evidence type="ECO:0000256" key="5">
    <source>
        <dbReference type="ARBA" id="ARBA00022989"/>
    </source>
</evidence>
<dbReference type="GO" id="GO:0012505">
    <property type="term" value="C:endomembrane system"/>
    <property type="evidence" value="ECO:0007669"/>
    <property type="project" value="UniProtKB-SubCell"/>
</dbReference>
<evidence type="ECO:0000256" key="3">
    <source>
        <dbReference type="ARBA" id="ARBA00022692"/>
    </source>
</evidence>
<reference evidence="12" key="1">
    <citation type="submission" date="2020-02" db="EMBL/GenBank/DDBJ databases">
        <title>Relaxed selection underlies rapid genomic changes in the transitions from sociality to social parasitism in ants.</title>
        <authorList>
            <person name="Bi X."/>
        </authorList>
    </citation>
    <scope>NUCLEOTIDE SEQUENCE</scope>
    <source>
        <strain evidence="12">BGI-DK2014c</strain>
        <tissue evidence="12">Whole body</tissue>
    </source>
</reference>
<evidence type="ECO:0000256" key="1">
    <source>
        <dbReference type="ARBA" id="ARBA00004127"/>
    </source>
</evidence>
<keyword evidence="9" id="KW-0807">Transducer</keyword>
<dbReference type="Proteomes" id="UP000668214">
    <property type="component" value="Unassembled WGS sequence"/>
</dbReference>
<dbReference type="SUPFAM" id="SSF81321">
    <property type="entry name" value="Family A G protein-coupled receptor-like"/>
    <property type="match status" value="1"/>
</dbReference>
<feature type="domain" description="G-protein coupled receptors family 2 profile 2" evidence="11">
    <location>
        <begin position="357"/>
        <end position="629"/>
    </location>
</feature>
<name>A0A836FE72_9HYME</name>
<evidence type="ECO:0000256" key="9">
    <source>
        <dbReference type="ARBA" id="ARBA00023224"/>
    </source>
</evidence>
<evidence type="ECO:0000313" key="12">
    <source>
        <dbReference type="EMBL" id="KAG5317787.1"/>
    </source>
</evidence>
<keyword evidence="7 10" id="KW-0472">Membrane</keyword>
<dbReference type="Gene3D" id="1.10.10.1450">
    <property type="match status" value="1"/>
</dbReference>
<dbReference type="GO" id="GO:0004930">
    <property type="term" value="F:G protein-coupled receptor activity"/>
    <property type="evidence" value="ECO:0007669"/>
    <property type="project" value="UniProtKB-KW"/>
</dbReference>
<dbReference type="Gene3D" id="1.10.10.10">
    <property type="entry name" value="Winged helix-like DNA-binding domain superfamily/Winged helix DNA-binding domain"/>
    <property type="match status" value="1"/>
</dbReference>
<evidence type="ECO:0000256" key="10">
    <source>
        <dbReference type="SAM" id="Phobius"/>
    </source>
</evidence>
<feature type="transmembrane region" description="Helical" evidence="10">
    <location>
        <begin position="469"/>
        <end position="490"/>
    </location>
</feature>
<keyword evidence="6" id="KW-0297">G-protein coupled receptor</keyword>
<evidence type="ECO:0000256" key="2">
    <source>
        <dbReference type="ARBA" id="ARBA00008979"/>
    </source>
</evidence>
<protein>
    <submittedName>
        <fullName evidence="12">MOS1T transposase</fullName>
    </submittedName>
</protein>
<keyword evidence="5 10" id="KW-1133">Transmembrane helix</keyword>
<dbReference type="InterPro" id="IPR000832">
    <property type="entry name" value="GPCR_2_secretin-like"/>
</dbReference>
<dbReference type="GO" id="GO:0003676">
    <property type="term" value="F:nucleic acid binding"/>
    <property type="evidence" value="ECO:0007669"/>
    <property type="project" value="InterPro"/>
</dbReference>
<dbReference type="PANTHER" id="PTHR46953:SF1">
    <property type="entry name" value="G-PROTEIN COUPLED RECEPTOR MTH-LIKE 1-RELATED"/>
    <property type="match status" value="1"/>
</dbReference>
<keyword evidence="8" id="KW-0675">Receptor</keyword>
<dbReference type="InterPro" id="IPR036388">
    <property type="entry name" value="WH-like_DNA-bd_sf"/>
</dbReference>
<feature type="non-terminal residue" evidence="12">
    <location>
        <position position="674"/>
    </location>
</feature>
<dbReference type="InterPro" id="IPR017981">
    <property type="entry name" value="GPCR_2-like_7TM"/>
</dbReference>
<dbReference type="EMBL" id="JAANIA010002128">
    <property type="protein sequence ID" value="KAG5317787.1"/>
    <property type="molecule type" value="Genomic_DNA"/>
</dbReference>
<feature type="transmembrane region" description="Helical" evidence="10">
    <location>
        <begin position="358"/>
        <end position="381"/>
    </location>
</feature>
<dbReference type="PANTHER" id="PTHR46953">
    <property type="entry name" value="G-PROTEIN COUPLED RECEPTOR MTH-LIKE 1-RELATED"/>
    <property type="match status" value="1"/>
</dbReference>
<evidence type="ECO:0000256" key="8">
    <source>
        <dbReference type="ARBA" id="ARBA00023170"/>
    </source>
</evidence>
<accession>A0A836FE72</accession>
<feature type="transmembrane region" description="Helical" evidence="10">
    <location>
        <begin position="393"/>
        <end position="413"/>
    </location>
</feature>
<evidence type="ECO:0000256" key="4">
    <source>
        <dbReference type="ARBA" id="ARBA00022729"/>
    </source>
</evidence>
<dbReference type="Pfam" id="PF00002">
    <property type="entry name" value="7tm_2"/>
    <property type="match status" value="1"/>
</dbReference>